<keyword evidence="3" id="KW-0804">Transcription</keyword>
<evidence type="ECO:0000313" key="7">
    <source>
        <dbReference type="Proteomes" id="UP000267418"/>
    </source>
</evidence>
<dbReference type="PANTHER" id="PTHR47506:SF3">
    <property type="entry name" value="HTH-TYPE TRANSCRIPTIONAL REGULATOR LMRA"/>
    <property type="match status" value="1"/>
</dbReference>
<evidence type="ECO:0000313" key="6">
    <source>
        <dbReference type="EMBL" id="RTQ35580.1"/>
    </source>
</evidence>
<keyword evidence="7" id="KW-1185">Reference proteome</keyword>
<protein>
    <submittedName>
        <fullName evidence="6">TetR/AcrR family transcriptional regulator</fullName>
    </submittedName>
</protein>
<evidence type="ECO:0000256" key="1">
    <source>
        <dbReference type="ARBA" id="ARBA00023015"/>
    </source>
</evidence>
<keyword evidence="1" id="KW-0805">Transcription regulation</keyword>
<dbReference type="Pfam" id="PF21993">
    <property type="entry name" value="TetR_C_13_2"/>
    <property type="match status" value="1"/>
</dbReference>
<proteinExistence type="predicted"/>
<sequence length="196" mass="20921">MSSSTRDKMIAGAADLLSRRGVHATSLRTVVQHTGTPRGSLAHHFPGGKQQLLEEAVRHAAESVAVPLEALMKERGAAEGLQAFIGWWRRILESSDFEAGCPVLAVAVEPMADEEDAESGKQLRELAHEAFGRWETILAAALRREGVAASRAQRLGALVVAAIEGTVAMCRVARSTQALDAVQLELQALLEAATAH</sequence>
<dbReference type="InterPro" id="IPR001647">
    <property type="entry name" value="HTH_TetR"/>
</dbReference>
<feature type="DNA-binding region" description="H-T-H motif" evidence="4">
    <location>
        <begin position="26"/>
        <end position="45"/>
    </location>
</feature>
<dbReference type="AlphaFoldDB" id="A0A431TPK8"/>
<name>A0A431TPK8_9BURK</name>
<dbReference type="InterPro" id="IPR054156">
    <property type="entry name" value="YxaF_TetR_C"/>
</dbReference>
<reference evidence="6 7" key="1">
    <citation type="submission" date="2018-12" db="EMBL/GenBank/DDBJ databases">
        <title>The genome of Variovorax gossypii DSM 100435.</title>
        <authorList>
            <person name="Gao J."/>
            <person name="Sun J."/>
        </authorList>
    </citation>
    <scope>NUCLEOTIDE SEQUENCE [LARGE SCALE GENOMIC DNA]</scope>
    <source>
        <strain evidence="6 7">DSM 100435</strain>
    </source>
</reference>
<gene>
    <name evidence="6" type="ORF">EJP69_14590</name>
</gene>
<feature type="domain" description="HTH tetR-type" evidence="5">
    <location>
        <begin position="3"/>
        <end position="63"/>
    </location>
</feature>
<dbReference type="SUPFAM" id="SSF46689">
    <property type="entry name" value="Homeodomain-like"/>
    <property type="match status" value="1"/>
</dbReference>
<keyword evidence="2 4" id="KW-0238">DNA-binding</keyword>
<dbReference type="RefSeq" id="WP_126470890.1">
    <property type="nucleotide sequence ID" value="NZ_RXOE01000002.1"/>
</dbReference>
<organism evidence="6 7">
    <name type="scientific">Variovorax gossypii</name>
    <dbReference type="NCBI Taxonomy" id="1679495"/>
    <lineage>
        <taxon>Bacteria</taxon>
        <taxon>Pseudomonadati</taxon>
        <taxon>Pseudomonadota</taxon>
        <taxon>Betaproteobacteria</taxon>
        <taxon>Burkholderiales</taxon>
        <taxon>Comamonadaceae</taxon>
        <taxon>Variovorax</taxon>
    </lineage>
</organism>
<evidence type="ECO:0000256" key="3">
    <source>
        <dbReference type="ARBA" id="ARBA00023163"/>
    </source>
</evidence>
<dbReference type="Pfam" id="PF00440">
    <property type="entry name" value="TetR_N"/>
    <property type="match status" value="1"/>
</dbReference>
<accession>A0A431TPK8</accession>
<comment type="caution">
    <text evidence="6">The sequence shown here is derived from an EMBL/GenBank/DDBJ whole genome shotgun (WGS) entry which is preliminary data.</text>
</comment>
<dbReference type="GO" id="GO:0003677">
    <property type="term" value="F:DNA binding"/>
    <property type="evidence" value="ECO:0007669"/>
    <property type="project" value="UniProtKB-UniRule"/>
</dbReference>
<dbReference type="Gene3D" id="1.10.357.10">
    <property type="entry name" value="Tetracycline Repressor, domain 2"/>
    <property type="match status" value="1"/>
</dbReference>
<dbReference type="EMBL" id="RXOE01000002">
    <property type="protein sequence ID" value="RTQ35580.1"/>
    <property type="molecule type" value="Genomic_DNA"/>
</dbReference>
<evidence type="ECO:0000259" key="5">
    <source>
        <dbReference type="PROSITE" id="PS50977"/>
    </source>
</evidence>
<dbReference type="PROSITE" id="PS50977">
    <property type="entry name" value="HTH_TETR_2"/>
    <property type="match status" value="1"/>
</dbReference>
<dbReference type="Proteomes" id="UP000267418">
    <property type="component" value="Unassembled WGS sequence"/>
</dbReference>
<dbReference type="SUPFAM" id="SSF48498">
    <property type="entry name" value="Tetracyclin repressor-like, C-terminal domain"/>
    <property type="match status" value="1"/>
</dbReference>
<dbReference type="OrthoDB" id="9809772at2"/>
<dbReference type="PANTHER" id="PTHR47506">
    <property type="entry name" value="TRANSCRIPTIONAL REGULATORY PROTEIN"/>
    <property type="match status" value="1"/>
</dbReference>
<evidence type="ECO:0000256" key="4">
    <source>
        <dbReference type="PROSITE-ProRule" id="PRU00335"/>
    </source>
</evidence>
<dbReference type="InterPro" id="IPR036271">
    <property type="entry name" value="Tet_transcr_reg_TetR-rel_C_sf"/>
</dbReference>
<dbReference type="InterPro" id="IPR009057">
    <property type="entry name" value="Homeodomain-like_sf"/>
</dbReference>
<evidence type="ECO:0000256" key="2">
    <source>
        <dbReference type="ARBA" id="ARBA00023125"/>
    </source>
</evidence>